<dbReference type="GO" id="GO:0031012">
    <property type="term" value="C:extracellular matrix"/>
    <property type="evidence" value="ECO:0007669"/>
    <property type="project" value="TreeGrafter"/>
</dbReference>
<dbReference type="PROSITE" id="PS00233">
    <property type="entry name" value="CHIT_BIND_RR_1"/>
    <property type="match status" value="1"/>
</dbReference>
<dbReference type="GO" id="GO:0005615">
    <property type="term" value="C:extracellular space"/>
    <property type="evidence" value="ECO:0007669"/>
    <property type="project" value="TreeGrafter"/>
</dbReference>
<dbReference type="InterPro" id="IPR051217">
    <property type="entry name" value="Insect_Cuticle_Struc_Prot"/>
</dbReference>
<sequence>MDIPHSLVVLLAFAGTRTILASHEHFHHEHQSLEDEHSHPSYVFKYGVKDLHTGDIKHQWEEREGDKVKGEYSLVEADGSVRTVSYTADDHNGFNAEVKKTGHNIHPEVTQHGSKTTSNVVHHPEPKPEVHIVQQELIKPDVFKSDLFKPEVLKTEIHVVKEDVFHPKPEFHVVKDDLFNHKPEFHVIKDDVFNPKPEFHVVKDVFSQKPRFQVVKEDPFLKTEVHTLKEEYFPIKSLKPEVLAQPEISLHQQNAYSFDPSFNQYQSILDFNAAVGEQWKPISTPISKPIMQKHEEGGKKPDQPQPIVPLSPTLRYVPGMALLMKHRQEMQMMQMMKQAKPNKNGPVLFPETPEDESPVTEADGTPVDASPRPSINRQRFYRKKFHLPYSPLNHYSRMFKSPTLVTKALPFYPFYQRH</sequence>
<dbReference type="PRINTS" id="PR00947">
    <property type="entry name" value="CUTICLE"/>
</dbReference>
<dbReference type="InterPro" id="IPR031311">
    <property type="entry name" value="CHIT_BIND_RR_consensus"/>
</dbReference>
<name>A0A6A4JKD4_APOLU</name>
<dbReference type="AlphaFoldDB" id="A0A6A4JKD4"/>
<gene>
    <name evidence="1" type="ORF">GE061_012128</name>
</gene>
<dbReference type="OrthoDB" id="6584081at2759"/>
<dbReference type="GO" id="GO:0042302">
    <property type="term" value="F:structural constituent of cuticle"/>
    <property type="evidence" value="ECO:0007669"/>
    <property type="project" value="UniProtKB-UniRule"/>
</dbReference>
<dbReference type="Pfam" id="PF00379">
    <property type="entry name" value="Chitin_bind_4"/>
    <property type="match status" value="1"/>
</dbReference>
<dbReference type="Proteomes" id="UP000466442">
    <property type="component" value="Unassembled WGS sequence"/>
</dbReference>
<evidence type="ECO:0000313" key="1">
    <source>
        <dbReference type="EMBL" id="KAF6211615.1"/>
    </source>
</evidence>
<dbReference type="PANTHER" id="PTHR12236">
    <property type="entry name" value="STRUCTURAL CONTITUENT OF CUTICLE"/>
    <property type="match status" value="1"/>
</dbReference>
<protein>
    <submittedName>
        <fullName evidence="1">Uncharacterized protein</fullName>
    </submittedName>
</protein>
<evidence type="ECO:0000313" key="2">
    <source>
        <dbReference type="Proteomes" id="UP000466442"/>
    </source>
</evidence>
<dbReference type="PANTHER" id="PTHR12236:SF95">
    <property type="entry name" value="CUTICULAR PROTEIN 76BD, ISOFORM C-RELATED"/>
    <property type="match status" value="1"/>
</dbReference>
<organism evidence="1 2">
    <name type="scientific">Apolygus lucorum</name>
    <name type="common">Small green plant bug</name>
    <name type="synonym">Lygocoris lucorum</name>
    <dbReference type="NCBI Taxonomy" id="248454"/>
    <lineage>
        <taxon>Eukaryota</taxon>
        <taxon>Metazoa</taxon>
        <taxon>Ecdysozoa</taxon>
        <taxon>Arthropoda</taxon>
        <taxon>Hexapoda</taxon>
        <taxon>Insecta</taxon>
        <taxon>Pterygota</taxon>
        <taxon>Neoptera</taxon>
        <taxon>Paraneoptera</taxon>
        <taxon>Hemiptera</taxon>
        <taxon>Heteroptera</taxon>
        <taxon>Panheteroptera</taxon>
        <taxon>Cimicomorpha</taxon>
        <taxon>Miridae</taxon>
        <taxon>Mirini</taxon>
        <taxon>Apolygus</taxon>
    </lineage>
</organism>
<proteinExistence type="predicted"/>
<keyword evidence="2" id="KW-1185">Reference proteome</keyword>
<dbReference type="EMBL" id="WIXP02000004">
    <property type="protein sequence ID" value="KAF6211615.1"/>
    <property type="molecule type" value="Genomic_DNA"/>
</dbReference>
<comment type="caution">
    <text evidence="1">The sequence shown here is derived from an EMBL/GenBank/DDBJ whole genome shotgun (WGS) entry which is preliminary data.</text>
</comment>
<dbReference type="InterPro" id="IPR000618">
    <property type="entry name" value="Insect_cuticle"/>
</dbReference>
<dbReference type="PROSITE" id="PS51155">
    <property type="entry name" value="CHIT_BIND_RR_2"/>
    <property type="match status" value="1"/>
</dbReference>
<accession>A0A6A4JKD4</accession>
<reference evidence="1" key="1">
    <citation type="journal article" date="2021" name="Mol. Ecol. Resour.">
        <title>Apolygus lucorum genome provides insights into omnivorousness and mesophyll feeding.</title>
        <authorList>
            <person name="Liu Y."/>
            <person name="Liu H."/>
            <person name="Wang H."/>
            <person name="Huang T."/>
            <person name="Liu B."/>
            <person name="Yang B."/>
            <person name="Yin L."/>
            <person name="Li B."/>
            <person name="Zhang Y."/>
            <person name="Zhang S."/>
            <person name="Jiang F."/>
            <person name="Zhang X."/>
            <person name="Ren Y."/>
            <person name="Wang B."/>
            <person name="Wang S."/>
            <person name="Lu Y."/>
            <person name="Wu K."/>
            <person name="Fan W."/>
            <person name="Wang G."/>
        </authorList>
    </citation>
    <scope>NUCLEOTIDE SEQUENCE</scope>
    <source>
        <strain evidence="1">12Hb</strain>
    </source>
</reference>